<accession>A0ABP3GD97</accession>
<evidence type="ECO:0000313" key="2">
    <source>
        <dbReference type="EMBL" id="GAA0340276.1"/>
    </source>
</evidence>
<keyword evidence="3" id="KW-1185">Reference proteome</keyword>
<feature type="transmembrane region" description="Helical" evidence="1">
    <location>
        <begin position="254"/>
        <end position="273"/>
    </location>
</feature>
<gene>
    <name evidence="2" type="ORF">GCM10010319_15410</name>
</gene>
<dbReference type="Pfam" id="PF01547">
    <property type="entry name" value="SBP_bac_1"/>
    <property type="match status" value="1"/>
</dbReference>
<evidence type="ECO:0000313" key="3">
    <source>
        <dbReference type="Proteomes" id="UP001500063"/>
    </source>
</evidence>
<dbReference type="InterPro" id="IPR006059">
    <property type="entry name" value="SBP"/>
</dbReference>
<proteinExistence type="predicted"/>
<organism evidence="2 3">
    <name type="scientific">Streptomyces blastmyceticus</name>
    <dbReference type="NCBI Taxonomy" id="68180"/>
    <lineage>
        <taxon>Bacteria</taxon>
        <taxon>Bacillati</taxon>
        <taxon>Actinomycetota</taxon>
        <taxon>Actinomycetes</taxon>
        <taxon>Kitasatosporales</taxon>
        <taxon>Streptomycetaceae</taxon>
        <taxon>Streptomyces</taxon>
    </lineage>
</organism>
<dbReference type="EMBL" id="BAAABW010000008">
    <property type="protein sequence ID" value="GAA0340276.1"/>
    <property type="molecule type" value="Genomic_DNA"/>
</dbReference>
<comment type="caution">
    <text evidence="2">The sequence shown here is derived from an EMBL/GenBank/DDBJ whole genome shotgun (WGS) entry which is preliminary data.</text>
</comment>
<reference evidence="3" key="1">
    <citation type="journal article" date="2019" name="Int. J. Syst. Evol. Microbiol.">
        <title>The Global Catalogue of Microorganisms (GCM) 10K type strain sequencing project: providing services to taxonomists for standard genome sequencing and annotation.</title>
        <authorList>
            <consortium name="The Broad Institute Genomics Platform"/>
            <consortium name="The Broad Institute Genome Sequencing Center for Infectious Disease"/>
            <person name="Wu L."/>
            <person name="Ma J."/>
        </authorList>
    </citation>
    <scope>NUCLEOTIDE SEQUENCE [LARGE SCALE GENOMIC DNA]</scope>
    <source>
        <strain evidence="3">JCM 4565</strain>
    </source>
</reference>
<feature type="transmembrane region" description="Helical" evidence="1">
    <location>
        <begin position="314"/>
        <end position="333"/>
    </location>
</feature>
<evidence type="ECO:0000256" key="1">
    <source>
        <dbReference type="SAM" id="Phobius"/>
    </source>
</evidence>
<dbReference type="SUPFAM" id="SSF53850">
    <property type="entry name" value="Periplasmic binding protein-like II"/>
    <property type="match status" value="1"/>
</dbReference>
<feature type="transmembrane region" description="Helical" evidence="1">
    <location>
        <begin position="368"/>
        <end position="386"/>
    </location>
</feature>
<protein>
    <recommendedName>
        <fullName evidence="4">Extracellular solute-binding protein</fullName>
    </recommendedName>
</protein>
<sequence length="787" mass="84424">MPGLRPQFGGERQRLHAVRAPLPPAALRPVGMSGPSGTRPYLIRRLAALLVGTVIACAALLTAYYGVSRNSPAVDGRTTPAIVEVAAAETSLEASFTAAKAGLTGPAGPVEGAGEEYRAQLNAANQALEQAAMSTVAGDDGQQTLRTASGLVSSYGYLIQQAVRSGTDGVLRDAYVAAARSTLLRPESGIVDRLEAVQAAQRGVLGQQVSFGRLLALAWTVAFVLCGGLVWLLIDTQRMLRRRFRRRVNPALAAGTALLTALVLSLTVLAVQIQRQLHAAAERIEHDRTHGGIDAGTLHWVNAALRGTQWRAAATGWIALTGALIAALVLIGLQPRIDEYRFRHQGPARPADSPVSALLGVGARTQPVTAAVLAFWLVTIGGMAYGDRQDEHRSRVTVLASWSGPEKQRFEKVLKAFSSGTHRAISVSYQGTTALREVLLSRERTGDPPDIAILPSRGEAADYAARKVLTPLDGVLPKSTLDAYGPQWTSRTGGRVYAVPVKADLKSIAWYDAAAPPRDLTALAADGAHWCAGMGGDDTSGWPGTDWIEDILLQQSGTRAYEQLANGGLKWDSDVVARAWRTFGSVFTAGPARTALAEDYTQGLFHSAGPGACALEHQGTFIRSGYPQDRHADFVPTPRLLPGADPRSTAREVSADYAALLHDSPQARELMRFLTTDEAQRVWSEPDQDRPGNPFRPFFPFFPGRPPLSFPNDEQLNAHIDRELRGASALCLDASDSMPPRMRFAFQHGVLDYLSAPGPRKLSQVLRDLESVRKGIAPRGDRVCGGS</sequence>
<dbReference type="Gene3D" id="3.40.190.10">
    <property type="entry name" value="Periplasmic binding protein-like II"/>
    <property type="match status" value="2"/>
</dbReference>
<dbReference type="Proteomes" id="UP001500063">
    <property type="component" value="Unassembled WGS sequence"/>
</dbReference>
<name>A0ABP3GD97_9ACTN</name>
<keyword evidence="1" id="KW-0472">Membrane</keyword>
<feature type="transmembrane region" description="Helical" evidence="1">
    <location>
        <begin position="214"/>
        <end position="234"/>
    </location>
</feature>
<evidence type="ECO:0008006" key="4">
    <source>
        <dbReference type="Google" id="ProtNLM"/>
    </source>
</evidence>
<feature type="transmembrane region" description="Helical" evidence="1">
    <location>
        <begin position="46"/>
        <end position="67"/>
    </location>
</feature>
<keyword evidence="1" id="KW-0812">Transmembrane</keyword>
<keyword evidence="1" id="KW-1133">Transmembrane helix</keyword>